<proteinExistence type="predicted"/>
<dbReference type="PANTHER" id="PTHR24148:SF64">
    <property type="entry name" value="HETEROKARYON INCOMPATIBILITY DOMAIN-CONTAINING PROTEIN"/>
    <property type="match status" value="1"/>
</dbReference>
<sequence>MLVRAQGLYQYETLNQEGRQMRVLTLLPSIDTKAKITCTLAIADVDHLPNHEALSYCWGAKGDNCHDPIYIDGHAMTISSNLEAALRALRLPSKSKALWIDAVCIDQNDVAERAIQVMITGTIYSKAKRVLIWLGVPSEDGVLAMLSLANLKSKKSLEQISPLAHKAIENLISRPYSWFSRAWVVHELTLARNIVFKCGSDFFQRPRMGSFLGTLLRSRGGLSPYERESNTSSEKIDLLPRSDVWTRLLMERRGMLAPGYGNYKIDESMHALLESHIKLDVTDPRDRIYGFLGIVQTYGLSVSGGVKNIGKDPRIVFISVPSYSRLHKGGARSLYGLGAVDD</sequence>
<evidence type="ECO:0000259" key="1">
    <source>
        <dbReference type="Pfam" id="PF06985"/>
    </source>
</evidence>
<keyword evidence="3" id="KW-1185">Reference proteome</keyword>
<reference evidence="2 3" key="1">
    <citation type="submission" date="2024-09" db="EMBL/GenBank/DDBJ databases">
        <title>Rethinking Asexuality: The Enigmatic Case of Functional Sexual Genes in Lepraria (Stereocaulaceae).</title>
        <authorList>
            <person name="Doellman M."/>
            <person name="Sun Y."/>
            <person name="Barcenas-Pena A."/>
            <person name="Lumbsch H.T."/>
            <person name="Grewe F."/>
        </authorList>
    </citation>
    <scope>NUCLEOTIDE SEQUENCE [LARGE SCALE GENOMIC DNA]</scope>
    <source>
        <strain evidence="2 3">Grewe 0041</strain>
    </source>
</reference>
<evidence type="ECO:0000313" key="2">
    <source>
        <dbReference type="EMBL" id="KAL2054969.1"/>
    </source>
</evidence>
<dbReference type="EMBL" id="JBHFEH010000013">
    <property type="protein sequence ID" value="KAL2054969.1"/>
    <property type="molecule type" value="Genomic_DNA"/>
</dbReference>
<evidence type="ECO:0000313" key="3">
    <source>
        <dbReference type="Proteomes" id="UP001590951"/>
    </source>
</evidence>
<dbReference type="PANTHER" id="PTHR24148">
    <property type="entry name" value="ANKYRIN REPEAT DOMAIN-CONTAINING PROTEIN 39 HOMOLOG-RELATED"/>
    <property type="match status" value="1"/>
</dbReference>
<accession>A0ABR4BAU0</accession>
<dbReference type="InterPro" id="IPR010730">
    <property type="entry name" value="HET"/>
</dbReference>
<organism evidence="2 3">
    <name type="scientific">Lepraria finkii</name>
    <dbReference type="NCBI Taxonomy" id="1340010"/>
    <lineage>
        <taxon>Eukaryota</taxon>
        <taxon>Fungi</taxon>
        <taxon>Dikarya</taxon>
        <taxon>Ascomycota</taxon>
        <taxon>Pezizomycotina</taxon>
        <taxon>Lecanoromycetes</taxon>
        <taxon>OSLEUM clade</taxon>
        <taxon>Lecanoromycetidae</taxon>
        <taxon>Lecanorales</taxon>
        <taxon>Lecanorineae</taxon>
        <taxon>Stereocaulaceae</taxon>
        <taxon>Lepraria</taxon>
    </lineage>
</organism>
<dbReference type="InterPro" id="IPR052895">
    <property type="entry name" value="HetReg/Transcr_Mod"/>
</dbReference>
<dbReference type="Pfam" id="PF06985">
    <property type="entry name" value="HET"/>
    <property type="match status" value="1"/>
</dbReference>
<name>A0ABR4BAU0_9LECA</name>
<gene>
    <name evidence="2" type="ORF">ABVK25_004791</name>
</gene>
<protein>
    <recommendedName>
        <fullName evidence="1">Heterokaryon incompatibility domain-containing protein</fullName>
    </recommendedName>
</protein>
<dbReference type="Proteomes" id="UP001590951">
    <property type="component" value="Unassembled WGS sequence"/>
</dbReference>
<feature type="domain" description="Heterokaryon incompatibility" evidence="1">
    <location>
        <begin position="52"/>
        <end position="187"/>
    </location>
</feature>
<comment type="caution">
    <text evidence="2">The sequence shown here is derived from an EMBL/GenBank/DDBJ whole genome shotgun (WGS) entry which is preliminary data.</text>
</comment>